<dbReference type="Proteomes" id="UP000298681">
    <property type="component" value="Unassembled WGS sequence"/>
</dbReference>
<name>A0A4Z1R0I6_9GAMM</name>
<dbReference type="SUPFAM" id="SSF52402">
    <property type="entry name" value="Adenine nucleotide alpha hydrolases-like"/>
    <property type="match status" value="2"/>
</dbReference>
<sequence>MSASIVPTDGHVLAAIDGSAAAGAVTVLGAWAARRLGTALELLHLPDDGAPAPLDASGSTGPGTRDALLQELVELDARRAEITLARGERLLAATAAGIDATGLEVITRQRHGRLREVLVEVEADTRLFVMGLRGTRGGASGHDIGGKVEPVLRAVQRPVLLAQLDAPARPIQRVLVAFDGSDTARRAVERIAASPLLRGLECHLLLAGGDAGQERALVEVADALHASGFAPELHRASLPADDAIVAHISRLDADLLVMGAYGHSRLREWFLGSTTGQVLRRSPVPLLILR</sequence>
<feature type="domain" description="UspA" evidence="2">
    <location>
        <begin position="11"/>
        <end position="161"/>
    </location>
</feature>
<accession>A0A4Z1R0I6</accession>
<keyword evidence="4" id="KW-1185">Reference proteome</keyword>
<dbReference type="PANTHER" id="PTHR46268:SF15">
    <property type="entry name" value="UNIVERSAL STRESS PROTEIN HP_0031"/>
    <property type="match status" value="1"/>
</dbReference>
<dbReference type="Pfam" id="PF00582">
    <property type="entry name" value="Usp"/>
    <property type="match status" value="2"/>
</dbReference>
<dbReference type="PANTHER" id="PTHR46268">
    <property type="entry name" value="STRESS RESPONSE PROTEIN NHAX"/>
    <property type="match status" value="1"/>
</dbReference>
<reference evidence="3 4" key="1">
    <citation type="submission" date="2019-01" db="EMBL/GenBank/DDBJ databases">
        <authorList>
            <person name="Zhang S."/>
        </authorList>
    </citation>
    <scope>NUCLEOTIDE SEQUENCE [LARGE SCALE GENOMIC DNA]</scope>
    <source>
        <strain evidence="3 4">1626</strain>
    </source>
</reference>
<comment type="caution">
    <text evidence="3">The sequence shown here is derived from an EMBL/GenBank/DDBJ whole genome shotgun (WGS) entry which is preliminary data.</text>
</comment>
<dbReference type="AlphaFoldDB" id="A0A4Z1R0I6"/>
<dbReference type="InterPro" id="IPR006016">
    <property type="entry name" value="UspA"/>
</dbReference>
<dbReference type="Gene3D" id="3.40.50.12370">
    <property type="match status" value="1"/>
</dbReference>
<organism evidence="3 4">
    <name type="scientific">Luteimonas yindakuii</name>
    <dbReference type="NCBI Taxonomy" id="2565782"/>
    <lineage>
        <taxon>Bacteria</taxon>
        <taxon>Pseudomonadati</taxon>
        <taxon>Pseudomonadota</taxon>
        <taxon>Gammaproteobacteria</taxon>
        <taxon>Lysobacterales</taxon>
        <taxon>Lysobacteraceae</taxon>
        <taxon>Luteimonas</taxon>
    </lineage>
</organism>
<dbReference type="RefSeq" id="WP_134675122.1">
    <property type="nucleotide sequence ID" value="NZ_SPUH01000002.1"/>
</dbReference>
<dbReference type="InterPro" id="IPR006015">
    <property type="entry name" value="Universal_stress_UspA"/>
</dbReference>
<protein>
    <submittedName>
        <fullName evidence="3">Universal stress protein</fullName>
    </submittedName>
</protein>
<evidence type="ECO:0000313" key="4">
    <source>
        <dbReference type="Proteomes" id="UP000298681"/>
    </source>
</evidence>
<dbReference type="EMBL" id="SPUH01000002">
    <property type="protein sequence ID" value="TKS53002.1"/>
    <property type="molecule type" value="Genomic_DNA"/>
</dbReference>
<evidence type="ECO:0000259" key="2">
    <source>
        <dbReference type="Pfam" id="PF00582"/>
    </source>
</evidence>
<evidence type="ECO:0000313" key="3">
    <source>
        <dbReference type="EMBL" id="TKS53002.1"/>
    </source>
</evidence>
<proteinExistence type="inferred from homology"/>
<dbReference type="CDD" id="cd00293">
    <property type="entry name" value="USP-like"/>
    <property type="match status" value="1"/>
</dbReference>
<gene>
    <name evidence="3" type="ORF">E4582_12405</name>
</gene>
<evidence type="ECO:0000256" key="1">
    <source>
        <dbReference type="ARBA" id="ARBA00008791"/>
    </source>
</evidence>
<comment type="similarity">
    <text evidence="1">Belongs to the universal stress protein A family.</text>
</comment>
<feature type="domain" description="UspA" evidence="2">
    <location>
        <begin position="171"/>
        <end position="290"/>
    </location>
</feature>
<dbReference type="PRINTS" id="PR01438">
    <property type="entry name" value="UNVRSLSTRESS"/>
</dbReference>